<evidence type="ECO:0000256" key="2">
    <source>
        <dbReference type="ARBA" id="ARBA00022605"/>
    </source>
</evidence>
<gene>
    <name evidence="8" type="primary">lysK</name>
    <name evidence="10" type="ORF">NDI56_12380</name>
</gene>
<protein>
    <recommendedName>
        <fullName evidence="8">Putative [LysW]-lysine/[LysW]-ornithine hydrolase</fullName>
        <ecNumber evidence="8">3.5.1.130</ecNumber>
        <ecNumber evidence="8">3.5.1.132</ecNumber>
    </recommendedName>
</protein>
<dbReference type="InterPro" id="IPR011650">
    <property type="entry name" value="Peptidase_M20_dimer"/>
</dbReference>
<evidence type="ECO:0000256" key="3">
    <source>
        <dbReference type="ARBA" id="ARBA00022723"/>
    </source>
</evidence>
<comment type="catalytic activity">
    <reaction evidence="8">
        <text>[amino-group carrier protein]-C-terminal-gamma-(L-ornithyl)-L-glutamate + H2O = [amino-group carrier protein]-C-terminal-L-glutamate + L-ornithine</text>
        <dbReference type="Rhea" id="RHEA:52676"/>
        <dbReference type="Rhea" id="RHEA-COMP:9693"/>
        <dbReference type="Rhea" id="RHEA-COMP:13328"/>
        <dbReference type="ChEBI" id="CHEBI:15377"/>
        <dbReference type="ChEBI" id="CHEBI:46911"/>
        <dbReference type="ChEBI" id="CHEBI:78525"/>
        <dbReference type="ChEBI" id="CHEBI:136763"/>
        <dbReference type="EC" id="3.5.1.132"/>
    </reaction>
</comment>
<evidence type="ECO:0000313" key="11">
    <source>
        <dbReference type="Proteomes" id="UP001259659"/>
    </source>
</evidence>
<feature type="binding site" evidence="8">
    <location>
        <position position="123"/>
    </location>
    <ligand>
        <name>Zn(2+)</name>
        <dbReference type="ChEBI" id="CHEBI:29105"/>
        <label>2</label>
    </ligand>
</feature>
<comment type="function">
    <text evidence="8">Catalyzes the release of L-lysine from [LysW]-gamma-L-lysine and the release of L-ornithine from [LysW]-L-ornithine.</text>
</comment>
<accession>A0ABU2FD49</accession>
<keyword evidence="7 8" id="KW-0170">Cobalt</keyword>
<keyword evidence="6 8" id="KW-0457">Lysine biosynthesis</keyword>
<comment type="cofactor">
    <cofactor evidence="8">
        <name>Zn(2+)</name>
        <dbReference type="ChEBI" id="CHEBI:29105"/>
    </cofactor>
    <cofactor evidence="8">
        <name>Co(2+)</name>
        <dbReference type="ChEBI" id="CHEBI:48828"/>
    </cofactor>
    <text evidence="8">Binds 2 Zn(2+) or Co(2+) ions per subunit.</text>
</comment>
<keyword evidence="11" id="KW-1185">Reference proteome</keyword>
<dbReference type="HAMAP" id="MF_01120">
    <property type="entry name" value="LysK"/>
    <property type="match status" value="1"/>
</dbReference>
<evidence type="ECO:0000256" key="5">
    <source>
        <dbReference type="ARBA" id="ARBA00022833"/>
    </source>
</evidence>
<reference evidence="10 11" key="1">
    <citation type="submission" date="2022-06" db="EMBL/GenBank/DDBJ databases">
        <title>Haloarcula sp. a new haloarchaeum isolate from saline soil.</title>
        <authorList>
            <person name="Strakova D."/>
            <person name="Galisteo C."/>
            <person name="Sanchez-Porro C."/>
            <person name="Ventosa A."/>
        </authorList>
    </citation>
    <scope>NUCLEOTIDE SEQUENCE [LARGE SCALE GENOMIC DNA]</scope>
    <source>
        <strain evidence="10 11">S1CR25-12</strain>
    </source>
</reference>
<dbReference type="EC" id="3.5.1.132" evidence="8"/>
<dbReference type="NCBIfam" id="NF003367">
    <property type="entry name" value="PRK04443.1"/>
    <property type="match status" value="1"/>
</dbReference>
<proteinExistence type="inferred from homology"/>
<dbReference type="Gene3D" id="3.40.630.10">
    <property type="entry name" value="Zn peptidases"/>
    <property type="match status" value="2"/>
</dbReference>
<evidence type="ECO:0000256" key="7">
    <source>
        <dbReference type="ARBA" id="ARBA00023285"/>
    </source>
</evidence>
<keyword evidence="2 8" id="KW-0028">Amino-acid biosynthesis</keyword>
<dbReference type="CDD" id="cd05653">
    <property type="entry name" value="M20_ArgE_LysK"/>
    <property type="match status" value="1"/>
</dbReference>
<dbReference type="InterPro" id="IPR001261">
    <property type="entry name" value="ArgE/DapE_CS"/>
</dbReference>
<evidence type="ECO:0000256" key="1">
    <source>
        <dbReference type="ARBA" id="ARBA00022490"/>
    </source>
</evidence>
<dbReference type="InterPro" id="IPR010175">
    <property type="entry name" value="LysK"/>
</dbReference>
<feature type="active site" evidence="8">
    <location>
        <position position="71"/>
    </location>
</feature>
<dbReference type="PANTHER" id="PTHR43808">
    <property type="entry name" value="ACETYLORNITHINE DEACETYLASE"/>
    <property type="match status" value="1"/>
</dbReference>
<evidence type="ECO:0000256" key="4">
    <source>
        <dbReference type="ARBA" id="ARBA00022801"/>
    </source>
</evidence>
<dbReference type="EC" id="3.5.1.130" evidence="8"/>
<feature type="binding site" evidence="8">
    <location>
        <position position="325"/>
    </location>
    <ligand>
        <name>Zn(2+)</name>
        <dbReference type="ChEBI" id="CHEBI:29105"/>
        <label>2</label>
    </ligand>
</feature>
<comment type="similarity">
    <text evidence="8">Belongs to the peptidase M20A family. LysK subfamily.</text>
</comment>
<sequence length="351" mass="38400">MSEAQTREADTEARDLLEAVVRIPSVSRDEREAAQRLAQFFEARDREVWIDDVGNVRAPADDGVLLTSHIDTVPGDIPVRVEETDDGEVLWGRGSVDAKGPLCSMAVAAVRTGASFVGVVGEEVDSKGGRYLVEDRESEPDAVINGEPSGWEGITLGYRGLLGGAYVATSESGHSSRPENNAIQDAMDWWSAVEDEFARDEWHPVFERVTCKPVDFKGGISEDGLSVEATMQVQLRVPPEYSTDEIREMADGHLGNGTVNWDDKVEPVMQSPRTSVARAFRAAIRDHGGDPTLLRKTGTSDMNVYARAWDCPMVTYGPGDSDLDHAPNEHIDLAEYDRAVGVLTDVTERLL</sequence>
<dbReference type="SUPFAM" id="SSF53187">
    <property type="entry name" value="Zn-dependent exopeptidases"/>
    <property type="match status" value="1"/>
</dbReference>
<keyword evidence="4 8" id="KW-0378">Hydrolase</keyword>
<dbReference type="GO" id="GO:0016787">
    <property type="term" value="F:hydrolase activity"/>
    <property type="evidence" value="ECO:0007669"/>
    <property type="project" value="UniProtKB-KW"/>
</dbReference>
<evidence type="ECO:0000256" key="8">
    <source>
        <dbReference type="HAMAP-Rule" id="MF_01120"/>
    </source>
</evidence>
<dbReference type="PANTHER" id="PTHR43808:SF28">
    <property type="entry name" value="[LYSW]-LYSINE_[LYSW]-ORNITHINE HYDROLASE"/>
    <property type="match status" value="1"/>
</dbReference>
<keyword evidence="8" id="KW-0055">Arginine biosynthesis</keyword>
<dbReference type="Proteomes" id="UP001259659">
    <property type="component" value="Unassembled WGS sequence"/>
</dbReference>
<comment type="subcellular location">
    <subcellularLocation>
        <location evidence="8">Cytoplasm</location>
    </subcellularLocation>
</comment>
<name>A0ABU2FD49_9EURY</name>
<dbReference type="InterPro" id="IPR050072">
    <property type="entry name" value="Peptidase_M20A"/>
</dbReference>
<organism evidence="10 11">
    <name type="scientific">Haloarcula saliterrae</name>
    <dbReference type="NCBI Taxonomy" id="2950534"/>
    <lineage>
        <taxon>Archaea</taxon>
        <taxon>Methanobacteriati</taxon>
        <taxon>Methanobacteriota</taxon>
        <taxon>Stenosarchaea group</taxon>
        <taxon>Halobacteria</taxon>
        <taxon>Halobacteriales</taxon>
        <taxon>Haloarculaceae</taxon>
        <taxon>Haloarcula</taxon>
    </lineage>
</organism>
<dbReference type="Pfam" id="PF01546">
    <property type="entry name" value="Peptidase_M20"/>
    <property type="match status" value="1"/>
</dbReference>
<keyword evidence="5 8" id="KW-0862">Zinc</keyword>
<feature type="binding site" evidence="8">
    <location>
        <position position="97"/>
    </location>
    <ligand>
        <name>Zn(2+)</name>
        <dbReference type="ChEBI" id="CHEBI:29105"/>
        <label>2</label>
    </ligand>
</feature>
<dbReference type="RefSeq" id="WP_310919860.1">
    <property type="nucleotide sequence ID" value="NZ_JAMQON010000003.1"/>
</dbReference>
<evidence type="ECO:0000256" key="6">
    <source>
        <dbReference type="ARBA" id="ARBA00023154"/>
    </source>
</evidence>
<feature type="binding site" evidence="8">
    <location>
        <position position="147"/>
    </location>
    <ligand>
        <name>Zn(2+)</name>
        <dbReference type="ChEBI" id="CHEBI:29105"/>
        <label>1</label>
    </ligand>
</feature>
<feature type="active site" description="Proton acceptor" evidence="8">
    <location>
        <position position="122"/>
    </location>
</feature>
<keyword evidence="1 8" id="KW-0963">Cytoplasm</keyword>
<evidence type="ECO:0000313" key="10">
    <source>
        <dbReference type="EMBL" id="MDS0260192.1"/>
    </source>
</evidence>
<feature type="binding site" evidence="8">
    <location>
        <position position="97"/>
    </location>
    <ligand>
        <name>Zn(2+)</name>
        <dbReference type="ChEBI" id="CHEBI:29105"/>
        <label>1</label>
    </ligand>
</feature>
<dbReference type="Pfam" id="PF07687">
    <property type="entry name" value="M20_dimer"/>
    <property type="match status" value="1"/>
</dbReference>
<keyword evidence="3 8" id="KW-0479">Metal-binding</keyword>
<dbReference type="EMBL" id="JAMQON010000003">
    <property type="protein sequence ID" value="MDS0260192.1"/>
    <property type="molecule type" value="Genomic_DNA"/>
</dbReference>
<feature type="binding site" evidence="8">
    <location>
        <position position="69"/>
    </location>
    <ligand>
        <name>Zn(2+)</name>
        <dbReference type="ChEBI" id="CHEBI:29105"/>
        <label>1</label>
    </ligand>
</feature>
<comment type="catalytic activity">
    <reaction evidence="8">
        <text>[amino-group carrier protein]-C-terminal-gamma-(L-lysyl)-L-glutamate + H2O = [amino-group carrier protein]-C-terminal-L-glutamate + L-lysine</text>
        <dbReference type="Rhea" id="RHEA:48684"/>
        <dbReference type="Rhea" id="RHEA-COMP:9693"/>
        <dbReference type="Rhea" id="RHEA-COMP:9715"/>
        <dbReference type="ChEBI" id="CHEBI:15377"/>
        <dbReference type="ChEBI" id="CHEBI:32551"/>
        <dbReference type="ChEBI" id="CHEBI:78525"/>
        <dbReference type="ChEBI" id="CHEBI:78526"/>
        <dbReference type="EC" id="3.5.1.130"/>
    </reaction>
</comment>
<comment type="pathway">
    <text evidence="8">Amino-acid biosynthesis; L-arginine biosynthesis.</text>
</comment>
<comment type="pathway">
    <text evidence="8">Amino-acid biosynthesis; L-lysine biosynthesis via AAA pathway; L-lysine from L-alpha-aminoadipate (Thermus route): step 5/5.</text>
</comment>
<comment type="caution">
    <text evidence="10">The sequence shown here is derived from an EMBL/GenBank/DDBJ whole genome shotgun (WGS) entry which is preliminary data.</text>
</comment>
<dbReference type="PROSITE" id="PS00758">
    <property type="entry name" value="ARGE_DAPE_CPG2_1"/>
    <property type="match status" value="1"/>
</dbReference>
<feature type="domain" description="Peptidase M20 dimerisation" evidence="9">
    <location>
        <begin position="157"/>
        <end position="258"/>
    </location>
</feature>
<dbReference type="NCBIfam" id="TIGR01902">
    <property type="entry name" value="dapE-lys-deAc"/>
    <property type="match status" value="1"/>
</dbReference>
<dbReference type="InterPro" id="IPR002933">
    <property type="entry name" value="Peptidase_M20"/>
</dbReference>
<evidence type="ECO:0000259" key="9">
    <source>
        <dbReference type="Pfam" id="PF07687"/>
    </source>
</evidence>